<proteinExistence type="predicted"/>
<dbReference type="Gene3D" id="1.25.40.180">
    <property type="match status" value="3"/>
</dbReference>
<gene>
    <name evidence="5" type="ORF">CTheo_1394</name>
</gene>
<dbReference type="PANTHER" id="PTHR12839:SF7">
    <property type="entry name" value="REGULATOR OF NONSENSE TRANSCRIPTS 2"/>
    <property type="match status" value="1"/>
</dbReference>
<dbReference type="Pfam" id="PF02854">
    <property type="entry name" value="MIF4G"/>
    <property type="match status" value="2"/>
</dbReference>
<dbReference type="InterPro" id="IPR039762">
    <property type="entry name" value="Nmd2/UPF2"/>
</dbReference>
<accession>A0A5N5QVA7</accession>
<feature type="compositionally biased region" description="Basic and acidic residues" evidence="3">
    <location>
        <begin position="1"/>
        <end position="25"/>
    </location>
</feature>
<sequence length="1144" mass="129601">MSIRESREDEEKQKRLKRAELKKLNENPPAVPNKSLDSSLKRHTGLIKRLRLSLGADNRDQILKDIDSLALEKYVDEIVQASVEGMSRCKAEKDIWCAAEIVSAFHRRFPEAYTPPLVAILSKELAAPSRAALNALPLEQREKEESTRVMRQRPLLRIACELAMIGVLSDGQGRSGGEWIMKVIRELLANDPALGSLPLFTTFLKGYSRPFLGLTPLSPAKPIGADVEAGNLASTVAHASANEKQNGATLVDERDELIEKDIRDKFKRMCEVYYDSVSKKLVKEHNRLQDQDRRNHEAYIRSGEIFEDRQQAYEKMTKSYEKLLSSCQSLSELLYLPMPSLPSASQKNDSILLLDGGSSLRATGGEDLPANSKWEDEEDRRFYEDLPDLKDFVPKSVLSVEAIASKEERENSAKERSSDPDAGKAKEEQERQDMARLEAKMQNVDMEESKSIGEDDPENQLVSRSPSPTQGAATGASQVLTALLARLSDANNRTVIDEIAVEFAFLNSKASRKRLVKFLSQPPKNRTDILPYFARLVAILNPYMPDVGMELVGLLEEEFRYLQKRKKLVKELASNRMKNVLYLSALAKFKIVPSHLILHVFKVYLDDLTGVNVDNAAMLLEGCGRFLLRSEETGARMATMLELMRRKQSVQHFDQRQVLMLENAYYQCNPPERAPRVEKTRSTMEMFIRHLIYDVLAKKTIDKVLKLLRKVDWNDPAPWKVKYSNISLLAMLAYDLQRYHPEFSIRVVDQVIEDIRLGMEQNIYKNNQRRVSSVKYLGELYMYRLISSTLIFDTLWSLVTFGHPDGRPLPGQVSPIDAPDDFFRIRLACVLLDTCGMCFDQGSQKKKLENYLTFLQLYVHCKAPLSMEVDFMFNDTLEALRPKLTFFKTFEEAAIAVDAMLDIANMGVEGMSLYVSEVGILENSLSDGGDGDESDHGGDESADEDDMDRRKGQRGDTSDMEMSEDANRPGSPEALLIVNHGEHAGPSEEAEAEFAKELAKMFVDAPGERRVERKGIWEGPSLPTGVRKKRGEDEIEQQSGIMKFTIATRKGNKIQTRQLPVPVDTELVKQTREMQLQDKAEQQQLKRIVLDYEQREEIEEQKAFEETMPPFLGGASSWSRLLHASHPDDGLVRRKVKIAPFADN</sequence>
<evidence type="ECO:0000313" key="6">
    <source>
        <dbReference type="Proteomes" id="UP000383932"/>
    </source>
</evidence>
<dbReference type="Proteomes" id="UP000383932">
    <property type="component" value="Unassembled WGS sequence"/>
</dbReference>
<feature type="region of interest" description="Disordered" evidence="3">
    <location>
        <begin position="404"/>
        <end position="430"/>
    </location>
</feature>
<feature type="domain" description="MIF4G" evidence="4">
    <location>
        <begin position="686"/>
        <end position="883"/>
    </location>
</feature>
<dbReference type="InterPro" id="IPR003890">
    <property type="entry name" value="MIF4G-like_typ-3"/>
</dbReference>
<dbReference type="Pfam" id="PF04050">
    <property type="entry name" value="Upf2"/>
    <property type="match status" value="1"/>
</dbReference>
<dbReference type="GO" id="GO:0000184">
    <property type="term" value="P:nuclear-transcribed mRNA catabolic process, nonsense-mediated decay"/>
    <property type="evidence" value="ECO:0007669"/>
    <property type="project" value="InterPro"/>
</dbReference>
<feature type="region of interest" description="Disordered" evidence="3">
    <location>
        <begin position="1"/>
        <end position="37"/>
    </location>
</feature>
<dbReference type="GO" id="GO:0003723">
    <property type="term" value="F:RNA binding"/>
    <property type="evidence" value="ECO:0007669"/>
    <property type="project" value="InterPro"/>
</dbReference>
<evidence type="ECO:0000256" key="2">
    <source>
        <dbReference type="ARBA" id="ARBA00022490"/>
    </source>
</evidence>
<comment type="subcellular location">
    <subcellularLocation>
        <location evidence="1">Cytoplasm</location>
    </subcellularLocation>
</comment>
<feature type="region of interest" description="Disordered" evidence="3">
    <location>
        <begin position="442"/>
        <end position="474"/>
    </location>
</feature>
<dbReference type="GO" id="GO:0035145">
    <property type="term" value="C:exon-exon junction complex"/>
    <property type="evidence" value="ECO:0007669"/>
    <property type="project" value="TreeGrafter"/>
</dbReference>
<keyword evidence="6" id="KW-1185">Reference proteome</keyword>
<dbReference type="AlphaFoldDB" id="A0A5N5QVA7"/>
<evidence type="ECO:0000256" key="3">
    <source>
        <dbReference type="SAM" id="MobiDB-lite"/>
    </source>
</evidence>
<feature type="region of interest" description="Disordered" evidence="3">
    <location>
        <begin position="924"/>
        <end position="972"/>
    </location>
</feature>
<dbReference type="InterPro" id="IPR016024">
    <property type="entry name" value="ARM-type_fold"/>
</dbReference>
<feature type="domain" description="MIF4G" evidence="4">
    <location>
        <begin position="477"/>
        <end position="671"/>
    </location>
</feature>
<evidence type="ECO:0000256" key="1">
    <source>
        <dbReference type="ARBA" id="ARBA00004496"/>
    </source>
</evidence>
<dbReference type="Gene3D" id="4.10.80.160">
    <property type="match status" value="1"/>
</dbReference>
<dbReference type="EMBL" id="SSOP01000012">
    <property type="protein sequence ID" value="KAB5595106.1"/>
    <property type="molecule type" value="Genomic_DNA"/>
</dbReference>
<dbReference type="OrthoDB" id="27832at2759"/>
<dbReference type="PANTHER" id="PTHR12839">
    <property type="entry name" value="NONSENSE-MEDIATED MRNA DECAY PROTEIN 2 UP-FRAMESHIFT SUPPRESSOR 2"/>
    <property type="match status" value="1"/>
</dbReference>
<feature type="compositionally biased region" description="Polar residues" evidence="3">
    <location>
        <begin position="460"/>
        <end position="474"/>
    </location>
</feature>
<organism evidence="5 6">
    <name type="scientific">Ceratobasidium theobromae</name>
    <dbReference type="NCBI Taxonomy" id="1582974"/>
    <lineage>
        <taxon>Eukaryota</taxon>
        <taxon>Fungi</taxon>
        <taxon>Dikarya</taxon>
        <taxon>Basidiomycota</taxon>
        <taxon>Agaricomycotina</taxon>
        <taxon>Agaricomycetes</taxon>
        <taxon>Cantharellales</taxon>
        <taxon>Ceratobasidiaceae</taxon>
        <taxon>Ceratobasidium</taxon>
    </lineage>
</organism>
<reference evidence="5 6" key="1">
    <citation type="journal article" date="2019" name="Fungal Biol. Biotechnol.">
        <title>Draft genome sequence of fastidious pathogen Ceratobasidium theobromae, which causes vascular-streak dieback in Theobroma cacao.</title>
        <authorList>
            <person name="Ali S.S."/>
            <person name="Asman A."/>
            <person name="Shao J."/>
            <person name="Firmansyah A.P."/>
            <person name="Susilo A.W."/>
            <person name="Rosmana A."/>
            <person name="McMahon P."/>
            <person name="Junaid M."/>
            <person name="Guest D."/>
            <person name="Kheng T.Y."/>
            <person name="Meinhardt L.W."/>
            <person name="Bailey B.A."/>
        </authorList>
    </citation>
    <scope>NUCLEOTIDE SEQUENCE [LARGE SCALE GENOMIC DNA]</scope>
    <source>
        <strain evidence="5 6">CT2</strain>
    </source>
</reference>
<dbReference type="SUPFAM" id="SSF48371">
    <property type="entry name" value="ARM repeat"/>
    <property type="match status" value="2"/>
</dbReference>
<dbReference type="SMART" id="SM00543">
    <property type="entry name" value="MIF4G"/>
    <property type="match status" value="2"/>
</dbReference>
<dbReference type="InterPro" id="IPR007193">
    <property type="entry name" value="Upf2/Nmd2_C"/>
</dbReference>
<evidence type="ECO:0000259" key="4">
    <source>
        <dbReference type="SMART" id="SM00543"/>
    </source>
</evidence>
<name>A0A5N5QVA7_9AGAM</name>
<dbReference type="GO" id="GO:0005737">
    <property type="term" value="C:cytoplasm"/>
    <property type="evidence" value="ECO:0007669"/>
    <property type="project" value="UniProtKB-SubCell"/>
</dbReference>
<comment type="caution">
    <text evidence="5">The sequence shown here is derived from an EMBL/GenBank/DDBJ whole genome shotgun (WGS) entry which is preliminary data.</text>
</comment>
<keyword evidence="2" id="KW-0963">Cytoplasm</keyword>
<protein>
    <submittedName>
        <fullName evidence="5">Transcription factor protein</fullName>
    </submittedName>
</protein>
<evidence type="ECO:0000313" key="5">
    <source>
        <dbReference type="EMBL" id="KAB5595106.1"/>
    </source>
</evidence>
<feature type="compositionally biased region" description="Basic and acidic residues" evidence="3">
    <location>
        <begin position="947"/>
        <end position="957"/>
    </location>
</feature>